<dbReference type="InterPro" id="IPR051304">
    <property type="entry name" value="SCF_F-box_domain"/>
</dbReference>
<keyword evidence="3" id="KW-1185">Reference proteome</keyword>
<feature type="domain" description="KIB1-4 beta-propeller" evidence="1">
    <location>
        <begin position="94"/>
        <end position="372"/>
    </location>
</feature>
<dbReference type="AlphaFoldDB" id="A0AAV1R8Z0"/>
<sequence>MDSTSPSQWSSLPSDLLFNVANILNTRIDLLCLRAVCNSWRSSLPLPPKPPLLKLPFPIDPNNPNLNPNRLGYFALIETITYSLEPINKEPKRTWLIKLQESESGNVIFKDPLARYPVVGTNRLPKVLNLLDYRVKEISRGYYVEFVEQGNTPFPSIFVNEMKSCISIKQVAVSSSFDKFGDDGFVAMVIYNGGKLALWRMGDKKWTNVNDIHEGSVYDSVAYRNGKFYAIGVNGLTIRIDPAKTSLEIMEVASAKPLSGFGHGDKFKYLVMWFSDLFLIEKYHEDLFYWLDSDDEDDYHIKFKIYKMNEEECDWIEVGGLKDAVLFLGDGCSFFVWAKDFAWWKGKCICFLDYLFMGSGSDSPGSEAGIFDFEDGISRRLSKFSSRSKLFWPPPTWLKQYP</sequence>
<reference evidence="2 3" key="1">
    <citation type="submission" date="2024-01" db="EMBL/GenBank/DDBJ databases">
        <authorList>
            <person name="Waweru B."/>
        </authorList>
    </citation>
    <scope>NUCLEOTIDE SEQUENCE [LARGE SCALE GENOMIC DNA]</scope>
</reference>
<dbReference type="SUPFAM" id="SSF81383">
    <property type="entry name" value="F-box domain"/>
    <property type="match status" value="1"/>
</dbReference>
<protein>
    <recommendedName>
        <fullName evidence="1">KIB1-4 beta-propeller domain-containing protein</fullName>
    </recommendedName>
</protein>
<name>A0AAV1R8Z0_9ROSI</name>
<dbReference type="Proteomes" id="UP001314170">
    <property type="component" value="Unassembled WGS sequence"/>
</dbReference>
<evidence type="ECO:0000259" key="1">
    <source>
        <dbReference type="Pfam" id="PF03478"/>
    </source>
</evidence>
<organism evidence="2 3">
    <name type="scientific">Dovyalis caffra</name>
    <dbReference type="NCBI Taxonomy" id="77055"/>
    <lineage>
        <taxon>Eukaryota</taxon>
        <taxon>Viridiplantae</taxon>
        <taxon>Streptophyta</taxon>
        <taxon>Embryophyta</taxon>
        <taxon>Tracheophyta</taxon>
        <taxon>Spermatophyta</taxon>
        <taxon>Magnoliopsida</taxon>
        <taxon>eudicotyledons</taxon>
        <taxon>Gunneridae</taxon>
        <taxon>Pentapetalae</taxon>
        <taxon>rosids</taxon>
        <taxon>fabids</taxon>
        <taxon>Malpighiales</taxon>
        <taxon>Salicaceae</taxon>
        <taxon>Flacourtieae</taxon>
        <taxon>Dovyalis</taxon>
    </lineage>
</organism>
<accession>A0AAV1R8Z0</accession>
<gene>
    <name evidence="2" type="ORF">DCAF_LOCUS8026</name>
</gene>
<dbReference type="Pfam" id="PF03478">
    <property type="entry name" value="Beta-prop_KIB1-4"/>
    <property type="match status" value="1"/>
</dbReference>
<dbReference type="InterPro" id="IPR005174">
    <property type="entry name" value="KIB1-4_b-propeller"/>
</dbReference>
<evidence type="ECO:0000313" key="2">
    <source>
        <dbReference type="EMBL" id="CAK7330573.1"/>
    </source>
</evidence>
<dbReference type="PANTHER" id="PTHR47123:SF3">
    <property type="entry name" value="DUF295 DOMAIN-CONTAINING PROTEIN"/>
    <property type="match status" value="1"/>
</dbReference>
<dbReference type="PANTHER" id="PTHR47123">
    <property type="entry name" value="F-BOX PROTEIN SKIP23"/>
    <property type="match status" value="1"/>
</dbReference>
<dbReference type="EMBL" id="CAWUPB010000913">
    <property type="protein sequence ID" value="CAK7330573.1"/>
    <property type="molecule type" value="Genomic_DNA"/>
</dbReference>
<dbReference type="InterPro" id="IPR036047">
    <property type="entry name" value="F-box-like_dom_sf"/>
</dbReference>
<evidence type="ECO:0000313" key="3">
    <source>
        <dbReference type="Proteomes" id="UP001314170"/>
    </source>
</evidence>
<proteinExistence type="predicted"/>
<comment type="caution">
    <text evidence="2">The sequence shown here is derived from an EMBL/GenBank/DDBJ whole genome shotgun (WGS) entry which is preliminary data.</text>
</comment>